<dbReference type="PANTHER" id="PTHR24305:SF166">
    <property type="entry name" value="CYTOCHROME P450 12A4, MITOCHONDRIAL-RELATED"/>
    <property type="match status" value="1"/>
</dbReference>
<feature type="transmembrane region" description="Helical" evidence="8">
    <location>
        <begin position="18"/>
        <end position="37"/>
    </location>
</feature>
<feature type="binding site" description="axial binding residue" evidence="6">
    <location>
        <position position="528"/>
    </location>
    <ligand>
        <name>heme</name>
        <dbReference type="ChEBI" id="CHEBI:30413"/>
    </ligand>
    <ligandPart>
        <name>Fe</name>
        <dbReference type="ChEBI" id="CHEBI:18248"/>
    </ligandPart>
</feature>
<dbReference type="PRINTS" id="PR00385">
    <property type="entry name" value="P450"/>
</dbReference>
<dbReference type="Pfam" id="PF00067">
    <property type="entry name" value="p450"/>
    <property type="match status" value="2"/>
</dbReference>
<evidence type="ECO:0000256" key="3">
    <source>
        <dbReference type="ARBA" id="ARBA00022617"/>
    </source>
</evidence>
<dbReference type="InterPro" id="IPR017972">
    <property type="entry name" value="Cyt_P450_CS"/>
</dbReference>
<reference evidence="9 10" key="1">
    <citation type="submission" date="2023-01" db="EMBL/GenBank/DDBJ databases">
        <title>Analysis of 21 Apiospora genomes using comparative genomics revels a genus with tremendous synthesis potential of carbohydrate active enzymes and secondary metabolites.</title>
        <authorList>
            <person name="Sorensen T."/>
        </authorList>
    </citation>
    <scope>NUCLEOTIDE SEQUENCE [LARGE SCALE GENOMIC DNA]</scope>
    <source>
        <strain evidence="9 10">CBS 117206</strain>
    </source>
</reference>
<evidence type="ECO:0000256" key="7">
    <source>
        <dbReference type="RuleBase" id="RU000461"/>
    </source>
</evidence>
<keyword evidence="8" id="KW-0472">Membrane</keyword>
<organism evidence="9 10">
    <name type="scientific">Apiospora kogelbergensis</name>
    <dbReference type="NCBI Taxonomy" id="1337665"/>
    <lineage>
        <taxon>Eukaryota</taxon>
        <taxon>Fungi</taxon>
        <taxon>Dikarya</taxon>
        <taxon>Ascomycota</taxon>
        <taxon>Pezizomycotina</taxon>
        <taxon>Sordariomycetes</taxon>
        <taxon>Xylariomycetidae</taxon>
        <taxon>Amphisphaeriales</taxon>
        <taxon>Apiosporaceae</taxon>
        <taxon>Apiospora</taxon>
    </lineage>
</organism>
<comment type="caution">
    <text evidence="9">The sequence shown here is derived from an EMBL/GenBank/DDBJ whole genome shotgun (WGS) entry which is preliminary data.</text>
</comment>
<proteinExistence type="inferred from homology"/>
<dbReference type="Proteomes" id="UP001392437">
    <property type="component" value="Unassembled WGS sequence"/>
</dbReference>
<comment type="cofactor">
    <cofactor evidence="1 6">
        <name>heme</name>
        <dbReference type="ChEBI" id="CHEBI:30413"/>
    </cofactor>
</comment>
<dbReference type="AlphaFoldDB" id="A0AAW0QUB1"/>
<accession>A0AAW0QUB1</accession>
<keyword evidence="4 6" id="KW-0479">Metal-binding</keyword>
<evidence type="ECO:0000256" key="5">
    <source>
        <dbReference type="ARBA" id="ARBA00023004"/>
    </source>
</evidence>
<keyword evidence="7" id="KW-0503">Monooxygenase</keyword>
<evidence type="ECO:0000256" key="1">
    <source>
        <dbReference type="ARBA" id="ARBA00001971"/>
    </source>
</evidence>
<evidence type="ECO:0000256" key="4">
    <source>
        <dbReference type="ARBA" id="ARBA00022723"/>
    </source>
</evidence>
<keyword evidence="10" id="KW-1185">Reference proteome</keyword>
<dbReference type="InterPro" id="IPR050121">
    <property type="entry name" value="Cytochrome_P450_monoxygenase"/>
</dbReference>
<dbReference type="InterPro" id="IPR002401">
    <property type="entry name" value="Cyt_P450_E_grp-I"/>
</dbReference>
<keyword evidence="5 6" id="KW-0408">Iron</keyword>
<dbReference type="GO" id="GO:0016705">
    <property type="term" value="F:oxidoreductase activity, acting on paired donors, with incorporation or reduction of molecular oxygen"/>
    <property type="evidence" value="ECO:0007669"/>
    <property type="project" value="InterPro"/>
</dbReference>
<dbReference type="EMBL" id="JAQQWP010000007">
    <property type="protein sequence ID" value="KAK8109646.1"/>
    <property type="molecule type" value="Genomic_DNA"/>
</dbReference>
<keyword evidence="8" id="KW-0812">Transmembrane</keyword>
<dbReference type="InterPro" id="IPR001128">
    <property type="entry name" value="Cyt_P450"/>
</dbReference>
<keyword evidence="8" id="KW-1133">Transmembrane helix</keyword>
<gene>
    <name evidence="9" type="ORF">PG999_007783</name>
</gene>
<dbReference type="PANTHER" id="PTHR24305">
    <property type="entry name" value="CYTOCHROME P450"/>
    <property type="match status" value="1"/>
</dbReference>
<keyword evidence="7" id="KW-0560">Oxidoreductase</keyword>
<dbReference type="Gene3D" id="1.10.630.10">
    <property type="entry name" value="Cytochrome P450"/>
    <property type="match status" value="1"/>
</dbReference>
<keyword evidence="3 6" id="KW-0349">Heme</keyword>
<sequence length="584" mass="66081">MAIILMGQPSALGLLPDYVWFLLALSTLALGVLYRLALPKPIPDIPYDKKAAKSVLGHMKDMIDFRTANGNRITPWYEQYQRKVGAPLTQFFPGPFARPILVLTDFWEVQDILLRRSREFGRGPRVTKIFRFTTPEFHVALQQEDPRYKANKGLVRDSMSPTLLEQVSGPRIYNCASDLVALWKFKLSAADQQPFYAHDDIFGAISDMILASLFAFNSDMGTTRQQLRYLESLDKDLPTNQKDHKGIHFPKLPPLPYYASFELLSEHQSDQTKTPFPLLHHYLAMLFRPELRAVYGIIKQFEVTEIDKALMRLKDNNTKTCTLDYMIMREQEAATSENREPVYHKPGICDGLSGYYLAGHETSATSLSWALKFLSSHADCQARLRDALHRSHATALREGRSPTMEEITGTKVAYLDAVIEETLRHHAPLQPTFRAANDDAVVLGCQVPKGTTILMPMTGPSLLAPGFLVPRGLRSASFPKDGGRHAWAAEDVHLFKPERWLRRDDAGEEVYDASAGPMMTFGFGPRQCFGKRLGYLQMQTVLTLLIWNLDFMSLDGVLGSYETVELATIRPKYSYVKLREVRGN</sequence>
<protein>
    <submittedName>
        <fullName evidence="9">Cytochrome P450</fullName>
    </submittedName>
</protein>
<dbReference type="PROSITE" id="PS00086">
    <property type="entry name" value="CYTOCHROME_P450"/>
    <property type="match status" value="1"/>
</dbReference>
<dbReference type="GO" id="GO:0004497">
    <property type="term" value="F:monooxygenase activity"/>
    <property type="evidence" value="ECO:0007669"/>
    <property type="project" value="UniProtKB-KW"/>
</dbReference>
<dbReference type="SUPFAM" id="SSF48264">
    <property type="entry name" value="Cytochrome P450"/>
    <property type="match status" value="1"/>
</dbReference>
<dbReference type="InterPro" id="IPR036396">
    <property type="entry name" value="Cyt_P450_sf"/>
</dbReference>
<dbReference type="GO" id="GO:0005506">
    <property type="term" value="F:iron ion binding"/>
    <property type="evidence" value="ECO:0007669"/>
    <property type="project" value="InterPro"/>
</dbReference>
<dbReference type="PRINTS" id="PR00463">
    <property type="entry name" value="EP450I"/>
</dbReference>
<evidence type="ECO:0000256" key="8">
    <source>
        <dbReference type="SAM" id="Phobius"/>
    </source>
</evidence>
<comment type="similarity">
    <text evidence="2 7">Belongs to the cytochrome P450 family.</text>
</comment>
<evidence type="ECO:0000313" key="9">
    <source>
        <dbReference type="EMBL" id="KAK8109646.1"/>
    </source>
</evidence>
<evidence type="ECO:0000256" key="2">
    <source>
        <dbReference type="ARBA" id="ARBA00010617"/>
    </source>
</evidence>
<dbReference type="GO" id="GO:0020037">
    <property type="term" value="F:heme binding"/>
    <property type="evidence" value="ECO:0007669"/>
    <property type="project" value="InterPro"/>
</dbReference>
<name>A0AAW0QUB1_9PEZI</name>
<evidence type="ECO:0000313" key="10">
    <source>
        <dbReference type="Proteomes" id="UP001392437"/>
    </source>
</evidence>
<evidence type="ECO:0000256" key="6">
    <source>
        <dbReference type="PIRSR" id="PIRSR602401-1"/>
    </source>
</evidence>